<dbReference type="Proteomes" id="UP000006728">
    <property type="component" value="Chromosome"/>
</dbReference>
<sequence>MEIANMRRAKLVPRWRGKRALRSAQVLDDVVNAQVALLPQLSPEARQRSADHLAEMVMLGQAYRHYAAGWISRRELERRGKAALRRMESTKRPPLEQLTERE</sequence>
<protein>
    <submittedName>
        <fullName evidence="2">Uncharacterized protein</fullName>
    </submittedName>
</protein>
<dbReference type="EMBL" id="AM420293">
    <property type="protein sequence ID" value="CAL99424.1"/>
    <property type="molecule type" value="Genomic_DNA"/>
</dbReference>
<dbReference type="AlphaFoldDB" id="A4F5V0"/>
<proteinExistence type="predicted"/>
<dbReference type="KEGG" id="sen:SACE_0071"/>
<gene>
    <name evidence="2" type="ordered locus">SACE_0071</name>
</gene>
<dbReference type="OrthoDB" id="3695015at2"/>
<evidence type="ECO:0000313" key="2">
    <source>
        <dbReference type="EMBL" id="CAL99424.1"/>
    </source>
</evidence>
<organism evidence="2 3">
    <name type="scientific">Saccharopolyspora erythraea (strain ATCC 11635 / DSM 40517 / JCM 4748 / NBRC 13426 / NCIMB 8594 / NRRL 2338)</name>
    <dbReference type="NCBI Taxonomy" id="405948"/>
    <lineage>
        <taxon>Bacteria</taxon>
        <taxon>Bacillati</taxon>
        <taxon>Actinomycetota</taxon>
        <taxon>Actinomycetes</taxon>
        <taxon>Pseudonocardiales</taxon>
        <taxon>Pseudonocardiaceae</taxon>
        <taxon>Saccharopolyspora</taxon>
    </lineage>
</organism>
<accession>A4F5V0</accession>
<dbReference type="eggNOG" id="ENOG5031T49">
    <property type="taxonomic scope" value="Bacteria"/>
</dbReference>
<name>A4F5V0_SACEN</name>
<feature type="region of interest" description="Disordered" evidence="1">
    <location>
        <begin position="82"/>
        <end position="102"/>
    </location>
</feature>
<keyword evidence="3" id="KW-1185">Reference proteome</keyword>
<dbReference type="HOGENOM" id="CLU_2260084_0_0_11"/>
<evidence type="ECO:0000256" key="1">
    <source>
        <dbReference type="SAM" id="MobiDB-lite"/>
    </source>
</evidence>
<reference evidence="2 3" key="1">
    <citation type="journal article" date="2007" name="Nat. Biotechnol.">
        <title>Complete genome sequence of the erythromycin-producing bacterium Saccharopolyspora erythraea NRRL23338.</title>
        <authorList>
            <person name="Oliynyk M."/>
            <person name="Samborskyy M."/>
            <person name="Lester J.B."/>
            <person name="Mironenko T."/>
            <person name="Scott N."/>
            <person name="Dickens S."/>
            <person name="Haydock S.F."/>
            <person name="Leadlay P.F."/>
        </authorList>
    </citation>
    <scope>NUCLEOTIDE SEQUENCE [LARGE SCALE GENOMIC DNA]</scope>
    <source>
        <strain evidence="3">ATCC 11635 / DSM 40517 / JCM 4748 / NBRC 13426 / NCIMB 8594 / NRRL 2338</strain>
    </source>
</reference>
<evidence type="ECO:0000313" key="3">
    <source>
        <dbReference type="Proteomes" id="UP000006728"/>
    </source>
</evidence>